<reference evidence="6" key="2">
    <citation type="submission" date="2020-09" db="EMBL/GenBank/DDBJ databases">
        <authorList>
            <person name="Sun Q."/>
            <person name="Zhou Y."/>
        </authorList>
    </citation>
    <scope>NUCLEOTIDE SEQUENCE</scope>
    <source>
        <strain evidence="6">CGMCC 4.7372</strain>
    </source>
</reference>
<evidence type="ECO:0000256" key="2">
    <source>
        <dbReference type="ARBA" id="ARBA00023015"/>
    </source>
</evidence>
<sequence length="312" mass="32435">MRPTTAQLEALITVTETGSISTAAQALGLAQPTVSATLARLERSAGTALLHRTTSGTRLTTEGEMILALAQEALTALDEVGAALEGLRAAPAPVRIAASYTVAEQLLPVWLTGAEVGTQVEVCNSQAVQDRVLSGRAEVGFIEGAGASEQLESRLMGRDELVLVVGPGHPWARREPPVGAEELLHPTSCGTLVLREPGSGARKVLEEALGGLGLTVPADAPVLGSTSAILTAVRHSGAHAVVPHAAAEGFVGSGELRTVPVGLDLRRRLLLVLPRARRRRPGVERLLAHFARAVDGRQRPPIRPGAGSAPFS</sequence>
<dbReference type="PANTHER" id="PTHR30126:SF39">
    <property type="entry name" value="HTH-TYPE TRANSCRIPTIONAL REGULATOR CYSL"/>
    <property type="match status" value="1"/>
</dbReference>
<comment type="caution">
    <text evidence="6">The sequence shown here is derived from an EMBL/GenBank/DDBJ whole genome shotgun (WGS) entry which is preliminary data.</text>
</comment>
<evidence type="ECO:0000313" key="7">
    <source>
        <dbReference type="Proteomes" id="UP000614239"/>
    </source>
</evidence>
<accession>A0A8H9LHZ9</accession>
<dbReference type="AlphaFoldDB" id="A0A8H9LHZ9"/>
<proteinExistence type="inferred from homology"/>
<keyword evidence="2" id="KW-0805">Transcription regulation</keyword>
<dbReference type="OrthoDB" id="9808620at2"/>
<dbReference type="InterPro" id="IPR005119">
    <property type="entry name" value="LysR_subst-bd"/>
</dbReference>
<evidence type="ECO:0000313" key="6">
    <source>
        <dbReference type="EMBL" id="GGO94955.1"/>
    </source>
</evidence>
<dbReference type="PRINTS" id="PR00039">
    <property type="entry name" value="HTHLYSR"/>
</dbReference>
<dbReference type="PROSITE" id="PS50931">
    <property type="entry name" value="HTH_LYSR"/>
    <property type="match status" value="1"/>
</dbReference>
<organism evidence="6 7">
    <name type="scientific">Actinomyces gaoshouyii</name>
    <dbReference type="NCBI Taxonomy" id="1960083"/>
    <lineage>
        <taxon>Bacteria</taxon>
        <taxon>Bacillati</taxon>
        <taxon>Actinomycetota</taxon>
        <taxon>Actinomycetes</taxon>
        <taxon>Actinomycetales</taxon>
        <taxon>Actinomycetaceae</taxon>
        <taxon>Actinomyces</taxon>
    </lineage>
</organism>
<name>A0A8H9LHZ9_9ACTO</name>
<keyword evidence="4" id="KW-0804">Transcription</keyword>
<dbReference type="InterPro" id="IPR036390">
    <property type="entry name" value="WH_DNA-bd_sf"/>
</dbReference>
<feature type="domain" description="HTH lysR-type" evidence="5">
    <location>
        <begin position="3"/>
        <end position="60"/>
    </location>
</feature>
<dbReference type="Pfam" id="PF03466">
    <property type="entry name" value="LysR_substrate"/>
    <property type="match status" value="1"/>
</dbReference>
<dbReference type="PANTHER" id="PTHR30126">
    <property type="entry name" value="HTH-TYPE TRANSCRIPTIONAL REGULATOR"/>
    <property type="match status" value="1"/>
</dbReference>
<reference evidence="6" key="1">
    <citation type="journal article" date="2014" name="Int. J. Syst. Evol. Microbiol.">
        <title>Complete genome sequence of Corynebacterium casei LMG S-19264T (=DSM 44701T), isolated from a smear-ripened cheese.</title>
        <authorList>
            <consortium name="US DOE Joint Genome Institute (JGI-PGF)"/>
            <person name="Walter F."/>
            <person name="Albersmeier A."/>
            <person name="Kalinowski J."/>
            <person name="Ruckert C."/>
        </authorList>
    </citation>
    <scope>NUCLEOTIDE SEQUENCE</scope>
    <source>
        <strain evidence="6">CGMCC 4.7372</strain>
    </source>
</reference>
<dbReference type="GO" id="GO:0003700">
    <property type="term" value="F:DNA-binding transcription factor activity"/>
    <property type="evidence" value="ECO:0007669"/>
    <property type="project" value="InterPro"/>
</dbReference>
<dbReference type="RefSeq" id="WP_080462325.1">
    <property type="nucleotide sequence ID" value="NZ_BMNJ01000001.1"/>
</dbReference>
<gene>
    <name evidence="6" type="ORF">GCM10011612_01640</name>
</gene>
<dbReference type="Gene3D" id="3.40.190.290">
    <property type="match status" value="1"/>
</dbReference>
<dbReference type="SUPFAM" id="SSF46785">
    <property type="entry name" value="Winged helix' DNA-binding domain"/>
    <property type="match status" value="1"/>
</dbReference>
<dbReference type="InterPro" id="IPR036388">
    <property type="entry name" value="WH-like_DNA-bd_sf"/>
</dbReference>
<evidence type="ECO:0000256" key="1">
    <source>
        <dbReference type="ARBA" id="ARBA00009437"/>
    </source>
</evidence>
<dbReference type="InterPro" id="IPR000847">
    <property type="entry name" value="LysR_HTH_N"/>
</dbReference>
<dbReference type="GO" id="GO:0000976">
    <property type="term" value="F:transcription cis-regulatory region binding"/>
    <property type="evidence" value="ECO:0007669"/>
    <property type="project" value="TreeGrafter"/>
</dbReference>
<evidence type="ECO:0000256" key="3">
    <source>
        <dbReference type="ARBA" id="ARBA00023125"/>
    </source>
</evidence>
<keyword evidence="7" id="KW-1185">Reference proteome</keyword>
<evidence type="ECO:0000256" key="4">
    <source>
        <dbReference type="ARBA" id="ARBA00023163"/>
    </source>
</evidence>
<dbReference type="EMBL" id="BMNJ01000001">
    <property type="protein sequence ID" value="GGO94955.1"/>
    <property type="molecule type" value="Genomic_DNA"/>
</dbReference>
<dbReference type="Pfam" id="PF00126">
    <property type="entry name" value="HTH_1"/>
    <property type="match status" value="1"/>
</dbReference>
<dbReference type="Gene3D" id="1.10.10.10">
    <property type="entry name" value="Winged helix-like DNA-binding domain superfamily/Winged helix DNA-binding domain"/>
    <property type="match status" value="1"/>
</dbReference>
<keyword evidence="3" id="KW-0238">DNA-binding</keyword>
<evidence type="ECO:0000259" key="5">
    <source>
        <dbReference type="PROSITE" id="PS50931"/>
    </source>
</evidence>
<protein>
    <submittedName>
        <fullName evidence="6">Transcriptional regulator</fullName>
    </submittedName>
</protein>
<dbReference type="SUPFAM" id="SSF53850">
    <property type="entry name" value="Periplasmic binding protein-like II"/>
    <property type="match status" value="1"/>
</dbReference>
<dbReference type="Proteomes" id="UP000614239">
    <property type="component" value="Unassembled WGS sequence"/>
</dbReference>
<comment type="similarity">
    <text evidence="1">Belongs to the LysR transcriptional regulatory family.</text>
</comment>